<reference evidence="6 7" key="1">
    <citation type="journal article" date="2007" name="Appl. Environ. Microbiol.">
        <title>Genome sequence of the cellulolytic gliding bacterium Cytophaga hutchinsonii.</title>
        <authorList>
            <person name="Xie G."/>
            <person name="Bruce D.C."/>
            <person name="Challacombe J.F."/>
            <person name="Chertkov O."/>
            <person name="Detter J.C."/>
            <person name="Gilna P."/>
            <person name="Han C.S."/>
            <person name="Lucas S."/>
            <person name="Misra M."/>
            <person name="Myers G.L."/>
            <person name="Richardson P."/>
            <person name="Tapia R."/>
            <person name="Thayer N."/>
            <person name="Thompson L.S."/>
            <person name="Brettin T.S."/>
            <person name="Henrissat B."/>
            <person name="Wilson D.B."/>
            <person name="McBride M.J."/>
        </authorList>
    </citation>
    <scope>NUCLEOTIDE SEQUENCE [LARGE SCALE GENOMIC DNA]</scope>
    <source>
        <strain evidence="7">ATCC 33406 / DSM 1761 / CIP 103989 / NBRC 15051 / NCIMB 9469 / D465</strain>
    </source>
</reference>
<dbReference type="Pfam" id="PF17972">
    <property type="entry name" value="bMG5"/>
    <property type="match status" value="1"/>
</dbReference>
<evidence type="ECO:0008006" key="8">
    <source>
        <dbReference type="Google" id="ProtNLM"/>
    </source>
</evidence>
<protein>
    <recommendedName>
        <fullName evidence="8">Alpha-2-macroglobulin family protein</fullName>
    </recommendedName>
</protein>
<dbReference type="SMART" id="SM01360">
    <property type="entry name" value="A2M"/>
    <property type="match status" value="1"/>
</dbReference>
<dbReference type="InterPro" id="IPR008930">
    <property type="entry name" value="Terpenoid_cyclase/PrenylTrfase"/>
</dbReference>
<feature type="signal peptide" evidence="3">
    <location>
        <begin position="1"/>
        <end position="19"/>
    </location>
</feature>
<dbReference type="SMART" id="SM01359">
    <property type="entry name" value="A2M_N_2"/>
    <property type="match status" value="1"/>
</dbReference>
<gene>
    <name evidence="6" type="ordered locus">CHU_1193</name>
</gene>
<dbReference type="Proteomes" id="UP000001822">
    <property type="component" value="Chromosome"/>
</dbReference>
<evidence type="ECO:0000259" key="4">
    <source>
        <dbReference type="SMART" id="SM01359"/>
    </source>
</evidence>
<dbReference type="Gene3D" id="2.60.40.3710">
    <property type="match status" value="1"/>
</dbReference>
<dbReference type="PANTHER" id="PTHR40094">
    <property type="entry name" value="ALPHA-2-MACROGLOBULIN HOMOLOG"/>
    <property type="match status" value="1"/>
</dbReference>
<evidence type="ECO:0000313" key="7">
    <source>
        <dbReference type="Proteomes" id="UP000001822"/>
    </source>
</evidence>
<dbReference type="Pfam" id="PF11974">
    <property type="entry name" value="bMG3"/>
    <property type="match status" value="1"/>
</dbReference>
<dbReference type="Gene3D" id="2.60.40.10">
    <property type="entry name" value="Immunoglobulins"/>
    <property type="match status" value="1"/>
</dbReference>
<keyword evidence="7" id="KW-1185">Reference proteome</keyword>
<name>A0A6N4SQ77_CYTH3</name>
<dbReference type="GO" id="GO:0004866">
    <property type="term" value="F:endopeptidase inhibitor activity"/>
    <property type="evidence" value="ECO:0007669"/>
    <property type="project" value="InterPro"/>
</dbReference>
<keyword evidence="2 3" id="KW-0732">Signal</keyword>
<feature type="chain" id="PRO_5026948242" description="Alpha-2-macroglobulin family protein" evidence="3">
    <location>
        <begin position="20"/>
        <end position="1807"/>
    </location>
</feature>
<dbReference type="Pfam" id="PF13205">
    <property type="entry name" value="Big_5"/>
    <property type="match status" value="1"/>
</dbReference>
<dbReference type="KEGG" id="chu:CHU_1193"/>
<evidence type="ECO:0000256" key="3">
    <source>
        <dbReference type="SAM" id="SignalP"/>
    </source>
</evidence>
<feature type="domain" description="Alpha-2-macroglobulin bait region" evidence="4">
    <location>
        <begin position="933"/>
        <end position="1073"/>
    </location>
</feature>
<dbReference type="InterPro" id="IPR041462">
    <property type="entry name" value="Bact_A2M_MG6"/>
</dbReference>
<dbReference type="InterPro" id="IPR013783">
    <property type="entry name" value="Ig-like_fold"/>
</dbReference>
<dbReference type="InterPro" id="IPR041203">
    <property type="entry name" value="Bact_A2M_MG5"/>
</dbReference>
<dbReference type="Pfam" id="PF17973">
    <property type="entry name" value="bMG10"/>
    <property type="match status" value="1"/>
</dbReference>
<dbReference type="InterPro" id="IPR011626">
    <property type="entry name" value="Alpha-macroglobulin_TED"/>
</dbReference>
<dbReference type="CDD" id="cd02891">
    <property type="entry name" value="A2M_like"/>
    <property type="match status" value="1"/>
</dbReference>
<evidence type="ECO:0000313" key="6">
    <source>
        <dbReference type="EMBL" id="ABG58468.1"/>
    </source>
</evidence>
<feature type="domain" description="Alpha-2-macroglobulin" evidence="5">
    <location>
        <begin position="1136"/>
        <end position="1224"/>
    </location>
</feature>
<dbReference type="InterPro" id="IPR041246">
    <property type="entry name" value="Bact_MG10"/>
</dbReference>
<dbReference type="InterPro" id="IPR002890">
    <property type="entry name" value="MG2"/>
</dbReference>
<evidence type="ECO:0000256" key="2">
    <source>
        <dbReference type="ARBA" id="ARBA00022729"/>
    </source>
</evidence>
<dbReference type="Pfam" id="PF07703">
    <property type="entry name" value="A2M_BRD"/>
    <property type="match status" value="1"/>
</dbReference>
<dbReference type="InterPro" id="IPR049120">
    <property type="entry name" value="A2M_bMG2"/>
</dbReference>
<dbReference type="EMBL" id="CP000383">
    <property type="protein sequence ID" value="ABG58468.1"/>
    <property type="molecule type" value="Genomic_DNA"/>
</dbReference>
<dbReference type="PANTHER" id="PTHR40094:SF1">
    <property type="entry name" value="UBIQUITIN DOMAIN-CONTAINING PROTEIN"/>
    <property type="match status" value="1"/>
</dbReference>
<dbReference type="Pfam" id="PF07678">
    <property type="entry name" value="TED_complement"/>
    <property type="match status" value="1"/>
</dbReference>
<dbReference type="InterPro" id="IPR032812">
    <property type="entry name" value="SbsA_Ig"/>
</dbReference>
<dbReference type="Pfam" id="PF21142">
    <property type="entry name" value="A2M_bMG2"/>
    <property type="match status" value="1"/>
</dbReference>
<dbReference type="Pfam" id="PF00207">
    <property type="entry name" value="A2M"/>
    <property type="match status" value="1"/>
</dbReference>
<dbReference type="SMART" id="SM01419">
    <property type="entry name" value="Thiol-ester_cl"/>
    <property type="match status" value="1"/>
</dbReference>
<dbReference type="SUPFAM" id="SSF48239">
    <property type="entry name" value="Terpenoid cyclases/Protein prenyltransferases"/>
    <property type="match status" value="1"/>
</dbReference>
<accession>A0A6N4SQ77</accession>
<evidence type="ECO:0000256" key="1">
    <source>
        <dbReference type="ARBA" id="ARBA00010556"/>
    </source>
</evidence>
<dbReference type="InterPro" id="IPR021868">
    <property type="entry name" value="Alpha_2_Macroglob_MG3"/>
</dbReference>
<dbReference type="InterPro" id="IPR001599">
    <property type="entry name" value="Macroglobln_a2"/>
</dbReference>
<dbReference type="Pfam" id="PF17962">
    <property type="entry name" value="bMG6"/>
    <property type="match status" value="1"/>
</dbReference>
<dbReference type="InterPro" id="IPR051802">
    <property type="entry name" value="YfhM-like"/>
</dbReference>
<dbReference type="InterPro" id="IPR011625">
    <property type="entry name" value="A2M_N_BRD"/>
</dbReference>
<proteinExistence type="inferred from homology"/>
<dbReference type="Pfam" id="PF01835">
    <property type="entry name" value="MG2"/>
    <property type="match status" value="1"/>
</dbReference>
<sequence>MLSSIKTLTACCLFMLCLAACSKKNVIEIKETNTQDEVDLQQNIVIVFTEEIAGDSALDTWTANPLVVFTPEVKGMFKWTAPNELTFSPTTGFAASTDYKAVLSPALETESGDKKMKLGDETSFAFHTPYLNLIQVGNFWAKKESNKSVNEVRMALTFNYKINPSQLKELLSISIDGKPVAVDIYTTAVSNTIDVGISEAAVSYDNKKAAIQIKAGLKCVESPYSTDKEISVETFITSKSDFQITGVTAEYTDKDGYINVVTNQEITTDQIQSLIVLEPDLPVTIEKQTSGFYIKGNFNSGEGYELTIKKELTGIFGGTLKSDFTETILFGTPKPAISFVSQKGVYLSSKGNKNIAVRIINVPKVKVTVYKVYANNVLSFFRNNSIGNYEYYDDEEYYYSDYGTSYYGLEDIGDVVYTKEIETKNLKKVNGTPLLNLNFNDINQFKGIYIVKVTSTEDQWLRDSKFVSISDIGLIAKQGKDDMLIMTNSILTNEAISGVEINLISHNNQTVYTTKTDGSGVIHITDLKNKIRNFNVRMITATNGSDFNFLHFNQSYVENTEYETGGSKENETGYDAFIYGDREIYRPGETVYINNVVRDVQWQVLKNVPVKVKVLLPNGKDFQNIRGTLNEQGAFATSFKLPESTVTGTYSIELYTSTNVLLNAVNISVEEFMPDRIKVTSTVNKEALSLSEPLTVNIQAMNLFGPPASNRNYEAELSLSRKYFSAAKYPNYDFGINASSYNEFQNEVREGTTDAEGKGKQDFTFSAAYKNCGVLQGKIFTTVFDESGRPVHQVNRFDVYTQETFFGIQYTDNYVNTNQAFSIPLIAVNRAGEAVAASARVEVIKYDWQTVMQRTYGDDYRYVSQRKVRVMENKTISISRPGQPFIFTPTLSGEYEIRVYAPDAQSYVSNYFYAYGWGTTSSTSFEVNTEGKVTIETDKTAYNTGDEAKLLFKTPFEGKLIVTVERNQVYEYKVLETNNRSASMTLALKDAYLPNVYISATLIKPNSDQRVPLTVAHGFQNLSVNKAENKLPVEIIALEKSRSRTRQKICIKTKAESDIQVTIAVIDEGILQLKNTQTPDPYGFFYRKRALEVNSYDVYARLLSELSTSSSRIGGDGYNLSKRANPLSNKRVKLVTFWSGILKTNSSGEVCYEIDIPQFSGDLRIMAVVYKDNRFGSAQKSMKVADPIVISTSLPRFLSPGDSLTMPVTMSNTTAKPMSASVNIGTTGAVRVSGAANQNVQIAANSEKQVYFTVVADKKTGLAKITTTIKAISETFTEETDITVRPASSLIKVSGSGFVAGGSTANVTLTNDFIPSSTTTRILVNRSPITGFTDNLSYLIGYPYGCIEQTTSRAFPQLYLRDLMKELKQVNYTGASPEEMVQAGVNRIYTFQTYNGSFSYWPGHYEGDWWGTAYATHFLIEAKKAGYDVSSQVIDKATSYLKEKVKEKGQYTYYYYDGAGKKANRVIAAKEIFYSLYVLSLNNQQDVSVMNFYKSNPDLLAVDSRYLLASTYLRTGDQGSYRTLSPKSFDNEKSINSFGGSYYSYVRDMAIALDALVENDPNNPQIGIMTKHLSDELKHRRYLNTQENAFALIALGKIARKNAAGTATADIRSTDGVLGTFTGSTFLTTKNQSNKTVTINAKGTGTIYYSWEAEGISETGKVKEEDSYLSVRRQFYDRNGNAITGNRFKQNDLVVVRIAVSSTDGSHVQNVVLTDMLPAGFEIENPRLNDYSDAGWIKNAATPEHFDIRDDRINMFVTATNTTQYYYYMVRAVSVGTFKLGPCSADAMYNGEYHSYNGLGTITVTEK</sequence>
<dbReference type="GO" id="GO:0005615">
    <property type="term" value="C:extracellular space"/>
    <property type="evidence" value="ECO:0007669"/>
    <property type="project" value="InterPro"/>
</dbReference>
<dbReference type="InterPro" id="IPR047565">
    <property type="entry name" value="Alpha-macroglob_thiol-ester_cl"/>
</dbReference>
<organism evidence="6 7">
    <name type="scientific">Cytophaga hutchinsonii (strain ATCC 33406 / DSM 1761 / CIP 103989 / NBRC 15051 / NCIMB 9469 / D465)</name>
    <dbReference type="NCBI Taxonomy" id="269798"/>
    <lineage>
        <taxon>Bacteria</taxon>
        <taxon>Pseudomonadati</taxon>
        <taxon>Bacteroidota</taxon>
        <taxon>Cytophagia</taxon>
        <taxon>Cytophagales</taxon>
        <taxon>Cytophagaceae</taxon>
        <taxon>Cytophaga</taxon>
    </lineage>
</organism>
<dbReference type="RefSeq" id="WP_011584583.1">
    <property type="nucleotide sequence ID" value="NC_008255.1"/>
</dbReference>
<dbReference type="Gene3D" id="2.60.40.1930">
    <property type="match status" value="1"/>
</dbReference>
<dbReference type="Gene3D" id="1.50.10.20">
    <property type="match status" value="1"/>
</dbReference>
<comment type="similarity">
    <text evidence="1">Belongs to the protease inhibitor I39 (alpha-2-macroglobulin) family. Bacterial alpha-2-macroglobulin subfamily.</text>
</comment>
<evidence type="ECO:0000259" key="5">
    <source>
        <dbReference type="SMART" id="SM01360"/>
    </source>
</evidence>